<organism evidence="3 4">
    <name type="scientific">Chryseosolibacter histidini</name>
    <dbReference type="NCBI Taxonomy" id="2782349"/>
    <lineage>
        <taxon>Bacteria</taxon>
        <taxon>Pseudomonadati</taxon>
        <taxon>Bacteroidota</taxon>
        <taxon>Cytophagia</taxon>
        <taxon>Cytophagales</taxon>
        <taxon>Chryseotaleaceae</taxon>
        <taxon>Chryseosolibacter</taxon>
    </lineage>
</organism>
<keyword evidence="4" id="KW-1185">Reference proteome</keyword>
<accession>A0AAP2DNW6</accession>
<dbReference type="Pfam" id="PF01541">
    <property type="entry name" value="GIY-YIG"/>
    <property type="match status" value="1"/>
</dbReference>
<dbReference type="AlphaFoldDB" id="A0AAP2DNW6"/>
<feature type="domain" description="GIY-YIG" evidence="2">
    <location>
        <begin position="3"/>
        <end position="80"/>
    </location>
</feature>
<comment type="similarity">
    <text evidence="1">Belongs to the UPF0213 family.</text>
</comment>
<dbReference type="PANTHER" id="PTHR34477:SF5">
    <property type="entry name" value="BSL5627 PROTEIN"/>
    <property type="match status" value="1"/>
</dbReference>
<dbReference type="Proteomes" id="UP001319200">
    <property type="component" value="Unassembled WGS sequence"/>
</dbReference>
<dbReference type="EMBL" id="JAHESF010000030">
    <property type="protein sequence ID" value="MBT1699855.1"/>
    <property type="molecule type" value="Genomic_DNA"/>
</dbReference>
<name>A0AAP2DNW6_9BACT</name>
<dbReference type="PANTHER" id="PTHR34477">
    <property type="entry name" value="UPF0213 PROTEIN YHBQ"/>
    <property type="match status" value="1"/>
</dbReference>
<dbReference type="CDD" id="cd10448">
    <property type="entry name" value="GIY-YIG_unchar_3"/>
    <property type="match status" value="1"/>
</dbReference>
<dbReference type="PROSITE" id="PS50164">
    <property type="entry name" value="GIY_YIG"/>
    <property type="match status" value="1"/>
</dbReference>
<dbReference type="Gene3D" id="3.40.1440.10">
    <property type="entry name" value="GIY-YIG endonuclease"/>
    <property type="match status" value="1"/>
</dbReference>
<evidence type="ECO:0000256" key="1">
    <source>
        <dbReference type="ARBA" id="ARBA00007435"/>
    </source>
</evidence>
<dbReference type="RefSeq" id="WP_254168063.1">
    <property type="nucleotide sequence ID" value="NZ_JAHESF010000030.1"/>
</dbReference>
<sequence>MLPSAWVYILTNKRNTVLYTGASNDLLTRLWEHKTKQNPKCFTARYNIYKLIYYEPFELVTEALERERYIKGKTRKWKEDLIKTMNAEWKDLTETFDPNLPPKPVS</sequence>
<gene>
    <name evidence="3" type="ORF">KK083_23410</name>
</gene>
<protein>
    <submittedName>
        <fullName evidence="3">GIY-YIG nuclease family protein</fullName>
    </submittedName>
</protein>
<dbReference type="InterPro" id="IPR050190">
    <property type="entry name" value="UPF0213_domain"/>
</dbReference>
<comment type="caution">
    <text evidence="3">The sequence shown here is derived from an EMBL/GenBank/DDBJ whole genome shotgun (WGS) entry which is preliminary data.</text>
</comment>
<evidence type="ECO:0000313" key="3">
    <source>
        <dbReference type="EMBL" id="MBT1699855.1"/>
    </source>
</evidence>
<dbReference type="SUPFAM" id="SSF82771">
    <property type="entry name" value="GIY-YIG endonuclease"/>
    <property type="match status" value="1"/>
</dbReference>
<dbReference type="InterPro" id="IPR035901">
    <property type="entry name" value="GIY-YIG_endonuc_sf"/>
</dbReference>
<proteinExistence type="inferred from homology"/>
<dbReference type="SMART" id="SM00465">
    <property type="entry name" value="GIYc"/>
    <property type="match status" value="1"/>
</dbReference>
<evidence type="ECO:0000313" key="4">
    <source>
        <dbReference type="Proteomes" id="UP001319200"/>
    </source>
</evidence>
<evidence type="ECO:0000259" key="2">
    <source>
        <dbReference type="PROSITE" id="PS50164"/>
    </source>
</evidence>
<dbReference type="InterPro" id="IPR000305">
    <property type="entry name" value="GIY-YIG_endonuc"/>
</dbReference>
<reference evidence="3 4" key="1">
    <citation type="submission" date="2021-05" db="EMBL/GenBank/DDBJ databases">
        <title>A Polyphasic approach of four new species of the genus Ohtaekwangia: Ohtaekwangia histidinii sp. nov., Ohtaekwangia cretensis sp. nov., Ohtaekwangia indiensis sp. nov., Ohtaekwangia reichenbachii sp. nov. from diverse environment.</title>
        <authorList>
            <person name="Octaviana S."/>
        </authorList>
    </citation>
    <scope>NUCLEOTIDE SEQUENCE [LARGE SCALE GENOMIC DNA]</scope>
    <source>
        <strain evidence="3 4">PWU4</strain>
    </source>
</reference>